<dbReference type="AlphaFoldDB" id="A0A2A6CF25"/>
<name>A0A2A6CF25_PRIPA</name>
<gene>
    <name evidence="1" type="primary">WBGene00277967</name>
</gene>
<evidence type="ECO:0000313" key="2">
    <source>
        <dbReference type="Proteomes" id="UP000005239"/>
    </source>
</evidence>
<sequence length="309" mass="35439">MHLAPNDPSLTLMDKWSLPTRLVPGYYWGATRNALSLAPGTLSIIFLSFVIYRRPGIYRQYQLVIEELQYTVMFITFEGFAFMLPVFMFNTFVAILVSIYDGECRWGLIRVIKTLALRDHSFQTSVFGCSLSKQIVTATMNSNFCIGFIISLMRYFLLAEDQLLFFGCYFFILIFVMFFGVVTQNDCCERILELPEVDVPIYYYSYLMLVPIAGILVNIRTLRLLMRLKKDQIKEGSLSSKKSQRDQFRLSLGFLLQSFAPFLSFGSFLVFMLSIGGCSTAVEYGNLYAEHPCCTKTLVHVPAERLNFP</sequence>
<keyword evidence="2" id="KW-1185">Reference proteome</keyword>
<accession>A0A2A6CF25</accession>
<dbReference type="Proteomes" id="UP000005239">
    <property type="component" value="Unassembled WGS sequence"/>
</dbReference>
<evidence type="ECO:0000313" key="1">
    <source>
        <dbReference type="EnsemblMetazoa" id="PPA39598.1"/>
    </source>
</evidence>
<protein>
    <submittedName>
        <fullName evidence="1">Uncharacterized protein</fullName>
    </submittedName>
</protein>
<dbReference type="EnsemblMetazoa" id="PPA39598.1">
    <property type="protein sequence ID" value="PPA39598.1"/>
    <property type="gene ID" value="WBGene00277967"/>
</dbReference>
<dbReference type="InterPro" id="IPR010601">
    <property type="entry name" value="DUF1182"/>
</dbReference>
<reference evidence="1" key="2">
    <citation type="submission" date="2022-06" db="UniProtKB">
        <authorList>
            <consortium name="EnsemblMetazoa"/>
        </authorList>
    </citation>
    <scope>IDENTIFICATION</scope>
    <source>
        <strain evidence="1">PS312</strain>
    </source>
</reference>
<proteinExistence type="predicted"/>
<accession>A0A8R1UT29</accession>
<dbReference type="PANTHER" id="PTHR38614">
    <property type="entry name" value="PROTEIN CBG09954"/>
    <property type="match status" value="1"/>
</dbReference>
<organism evidence="1 2">
    <name type="scientific">Pristionchus pacificus</name>
    <name type="common">Parasitic nematode worm</name>
    <dbReference type="NCBI Taxonomy" id="54126"/>
    <lineage>
        <taxon>Eukaryota</taxon>
        <taxon>Metazoa</taxon>
        <taxon>Ecdysozoa</taxon>
        <taxon>Nematoda</taxon>
        <taxon>Chromadorea</taxon>
        <taxon>Rhabditida</taxon>
        <taxon>Rhabditina</taxon>
        <taxon>Diplogasteromorpha</taxon>
        <taxon>Diplogasteroidea</taxon>
        <taxon>Neodiplogasteridae</taxon>
        <taxon>Pristionchus</taxon>
    </lineage>
</organism>
<reference evidence="2" key="1">
    <citation type="journal article" date="2008" name="Nat. Genet.">
        <title>The Pristionchus pacificus genome provides a unique perspective on nematode lifestyle and parasitism.</title>
        <authorList>
            <person name="Dieterich C."/>
            <person name="Clifton S.W."/>
            <person name="Schuster L.N."/>
            <person name="Chinwalla A."/>
            <person name="Delehaunty K."/>
            <person name="Dinkelacker I."/>
            <person name="Fulton L."/>
            <person name="Fulton R."/>
            <person name="Godfrey J."/>
            <person name="Minx P."/>
            <person name="Mitreva M."/>
            <person name="Roeseler W."/>
            <person name="Tian H."/>
            <person name="Witte H."/>
            <person name="Yang S.P."/>
            <person name="Wilson R.K."/>
            <person name="Sommer R.J."/>
        </authorList>
    </citation>
    <scope>NUCLEOTIDE SEQUENCE [LARGE SCALE GENOMIC DNA]</scope>
    <source>
        <strain evidence="2">PS312</strain>
    </source>
</reference>
<dbReference type="PANTHER" id="PTHR38614:SF1">
    <property type="entry name" value="G_PROTEIN_RECEP_F1_2 DOMAIN-CONTAINING PROTEIN"/>
    <property type="match status" value="1"/>
</dbReference>